<comment type="caution">
    <text evidence="3">The sequence shown here is derived from an EMBL/GenBank/DDBJ whole genome shotgun (WGS) entry which is preliminary data.</text>
</comment>
<dbReference type="HOGENOM" id="CLU_035806_0_0_10"/>
<feature type="compositionally biased region" description="Polar residues" evidence="1">
    <location>
        <begin position="354"/>
        <end position="365"/>
    </location>
</feature>
<keyword evidence="4" id="KW-1185">Reference proteome</keyword>
<accession>G1WDJ8</accession>
<feature type="signal peptide" evidence="2">
    <location>
        <begin position="1"/>
        <end position="23"/>
    </location>
</feature>
<evidence type="ECO:0000313" key="4">
    <source>
        <dbReference type="Proteomes" id="UP000005141"/>
    </source>
</evidence>
<evidence type="ECO:0000256" key="1">
    <source>
        <dbReference type="SAM" id="MobiDB-lite"/>
    </source>
</evidence>
<feature type="region of interest" description="Disordered" evidence="1">
    <location>
        <begin position="44"/>
        <end position="63"/>
    </location>
</feature>
<feature type="region of interest" description="Disordered" evidence="1">
    <location>
        <begin position="446"/>
        <end position="465"/>
    </location>
</feature>
<organism evidence="3 4">
    <name type="scientific">Segatella oulorum F0390</name>
    <dbReference type="NCBI Taxonomy" id="702438"/>
    <lineage>
        <taxon>Bacteria</taxon>
        <taxon>Pseudomonadati</taxon>
        <taxon>Bacteroidota</taxon>
        <taxon>Bacteroidia</taxon>
        <taxon>Bacteroidales</taxon>
        <taxon>Prevotellaceae</taxon>
        <taxon>Segatella</taxon>
    </lineage>
</organism>
<gene>
    <name evidence="3" type="ORF">HMPREF9431_01890</name>
</gene>
<evidence type="ECO:0000313" key="3">
    <source>
        <dbReference type="EMBL" id="EGV29569.1"/>
    </source>
</evidence>
<feature type="chain" id="PRO_5003424992" description="Fibrobacter succinogenes major paralogous domain-containing protein" evidence="2">
    <location>
        <begin position="24"/>
        <end position="554"/>
    </location>
</feature>
<dbReference type="AlphaFoldDB" id="G1WDJ8"/>
<protein>
    <recommendedName>
        <fullName evidence="5">Fibrobacter succinogenes major paralogous domain-containing protein</fullName>
    </recommendedName>
</protein>
<dbReference type="PATRIC" id="fig|702438.4.peg.1958"/>
<name>G1WDJ8_9BACT</name>
<sequence>MKMKTLIKSSMWLVAAGLLTACASEDTQQKDGTKQSETKYVATFTGHQPNSNSSAKSRTTATHTLGNPAQVIWEATDRIWVKADDGRFYQSETANFAASATPADHSRANFHLSQGYYATTTPEVRYVGTSTNADRVTIAATQTQASPNDFSHLGAAGDCGTATAHSGALAAGDYEFTLQHKASYLCFVPRCMNTQLGPNIKLTKIVVTADKPIAGIYDFSDGSLMGKTPTGGSNTITLNVGGANDFSLNTTTENLAMNGAYMVIAPGTYNLTVTYTINDPSTSVSMDIVKQLPAWNNKPGEIRDITANLTPAASLAMPEFYMWDAVNPYWHGYENERPSINQGQPGATKGPHYPQSSSDPQQRWYHTTGSGAHTATHSCSIAPNVNEMCWYNMLGDPHWQDGTPAAKDGHLVIQPGGIWLKKKAAIIRDNPGIFPGNDAAGRFFSGFPVDKNPNSPTSSDRDWRTETAGFPFPNKKTRALTSNPLPNVSDYFFLPAAGEFYEGWLALRGQQGFYWSSSTYPFANTGAYMFYLSNGYVGVTNPTRSSGFAVRAFE</sequence>
<feature type="compositionally biased region" description="Polar residues" evidence="1">
    <location>
        <begin position="45"/>
        <end position="63"/>
    </location>
</feature>
<reference evidence="3 4" key="1">
    <citation type="submission" date="2011-07" db="EMBL/GenBank/DDBJ databases">
        <title>The Genome Sequence of Prevotella oulorum F0390.</title>
        <authorList>
            <consortium name="The Broad Institute Genome Sequencing Platform"/>
            <consortium name="The Broad Institute Genome Sequencing Center for Infectious Disease"/>
            <person name="Earl A."/>
            <person name="Ward D."/>
            <person name="Feldgarden M."/>
            <person name="Gevers D."/>
            <person name="Izard J."/>
            <person name="Ganesan A."/>
            <person name="Baranova O.V."/>
            <person name="Blanton J.M."/>
            <person name="Tanner A.C."/>
            <person name="Dewhirst F.E."/>
            <person name="Young S.K."/>
            <person name="Zeng Q."/>
            <person name="Gargeya S."/>
            <person name="Fitzgerald M."/>
            <person name="Haas B."/>
            <person name="Abouelleil A."/>
            <person name="Alvarado L."/>
            <person name="Arachchi H.M."/>
            <person name="Berlin A."/>
            <person name="Brown A."/>
            <person name="Chapman S.B."/>
            <person name="Chen Z."/>
            <person name="Dunbar C."/>
            <person name="Freedman E."/>
            <person name="Gearin G."/>
            <person name="Gellesch M."/>
            <person name="Goldberg J."/>
            <person name="Griggs A."/>
            <person name="Gujja S."/>
            <person name="Heiman D."/>
            <person name="Howarth C."/>
            <person name="Larson L."/>
            <person name="Lui A."/>
            <person name="MacDonald P.J.P."/>
            <person name="Mehta T."/>
            <person name="Montmayeur A."/>
            <person name="Murphy C."/>
            <person name="Neiman D."/>
            <person name="Pearson M."/>
            <person name="Priest M."/>
            <person name="Roberts A."/>
            <person name="Saif S."/>
            <person name="Shea T."/>
            <person name="Shenoy N."/>
            <person name="Sisk P."/>
            <person name="Stolte C."/>
            <person name="Sykes S."/>
            <person name="Wortman J."/>
            <person name="Nusbaum C."/>
            <person name="Birren B."/>
        </authorList>
    </citation>
    <scope>NUCLEOTIDE SEQUENCE [LARGE SCALE GENOMIC DNA]</scope>
    <source>
        <strain evidence="3 4">F0390</strain>
    </source>
</reference>
<evidence type="ECO:0008006" key="5">
    <source>
        <dbReference type="Google" id="ProtNLM"/>
    </source>
</evidence>
<proteinExistence type="predicted"/>
<evidence type="ECO:0000256" key="2">
    <source>
        <dbReference type="SAM" id="SignalP"/>
    </source>
</evidence>
<dbReference type="PROSITE" id="PS51257">
    <property type="entry name" value="PROKAR_LIPOPROTEIN"/>
    <property type="match status" value="1"/>
</dbReference>
<keyword evidence="2" id="KW-0732">Signal</keyword>
<feature type="region of interest" description="Disordered" evidence="1">
    <location>
        <begin position="336"/>
        <end position="370"/>
    </location>
</feature>
<dbReference type="Proteomes" id="UP000005141">
    <property type="component" value="Unassembled WGS sequence"/>
</dbReference>
<dbReference type="EMBL" id="ADGI01000060">
    <property type="protein sequence ID" value="EGV29569.1"/>
    <property type="molecule type" value="Genomic_DNA"/>
</dbReference>